<protein>
    <submittedName>
        <fullName evidence="3">Processed acidic surface protein</fullName>
    </submittedName>
</protein>
<evidence type="ECO:0000256" key="1">
    <source>
        <dbReference type="SAM" id="MobiDB-lite"/>
    </source>
</evidence>
<evidence type="ECO:0000256" key="2">
    <source>
        <dbReference type="SAM" id="Phobius"/>
    </source>
</evidence>
<feature type="compositionally biased region" description="Basic and acidic residues" evidence="1">
    <location>
        <begin position="291"/>
        <end position="300"/>
    </location>
</feature>
<dbReference type="InterPro" id="IPR030832">
    <property type="entry name" value="Acidic_LPXTA"/>
</dbReference>
<dbReference type="EMBL" id="JAFBCV010000015">
    <property type="protein sequence ID" value="MBM7840603.1"/>
    <property type="molecule type" value="Genomic_DNA"/>
</dbReference>
<evidence type="ECO:0000313" key="3">
    <source>
        <dbReference type="EMBL" id="MBM7840603.1"/>
    </source>
</evidence>
<reference evidence="3" key="1">
    <citation type="submission" date="2021-01" db="EMBL/GenBank/DDBJ databases">
        <title>Genomic Encyclopedia of Type Strains, Phase IV (KMG-IV): sequencing the most valuable type-strain genomes for metagenomic binning, comparative biology and taxonomic classification.</title>
        <authorList>
            <person name="Goeker M."/>
        </authorList>
    </citation>
    <scope>NUCLEOTIDE SEQUENCE</scope>
    <source>
        <strain evidence="3">DSM 21943</strain>
    </source>
</reference>
<evidence type="ECO:0000313" key="4">
    <source>
        <dbReference type="Proteomes" id="UP001179280"/>
    </source>
</evidence>
<name>A0ABS2SYJ9_9BACI</name>
<dbReference type="RefSeq" id="WP_204468282.1">
    <property type="nucleotide sequence ID" value="NZ_JAFBCV010000015.1"/>
</dbReference>
<organism evidence="3 4">
    <name type="scientific">Shouchella xiaoxiensis</name>
    <dbReference type="NCBI Taxonomy" id="766895"/>
    <lineage>
        <taxon>Bacteria</taxon>
        <taxon>Bacillati</taxon>
        <taxon>Bacillota</taxon>
        <taxon>Bacilli</taxon>
        <taxon>Bacillales</taxon>
        <taxon>Bacillaceae</taxon>
        <taxon>Shouchella</taxon>
    </lineage>
</organism>
<proteinExistence type="predicted"/>
<keyword evidence="2" id="KW-0472">Membrane</keyword>
<gene>
    <name evidence="3" type="ORF">JOC54_003896</name>
</gene>
<feature type="compositionally biased region" description="Polar residues" evidence="1">
    <location>
        <begin position="308"/>
        <end position="329"/>
    </location>
</feature>
<feature type="transmembrane region" description="Helical" evidence="2">
    <location>
        <begin position="347"/>
        <end position="367"/>
    </location>
</feature>
<dbReference type="NCBIfam" id="TIGR04383">
    <property type="entry name" value="acidic_w_LPXTA"/>
    <property type="match status" value="1"/>
</dbReference>
<accession>A0ABS2SYJ9</accession>
<keyword evidence="2" id="KW-1133">Transmembrane helix</keyword>
<comment type="caution">
    <text evidence="3">The sequence shown here is derived from an EMBL/GenBank/DDBJ whole genome shotgun (WGS) entry which is preliminary data.</text>
</comment>
<feature type="region of interest" description="Disordered" evidence="1">
    <location>
        <begin position="291"/>
        <end position="335"/>
    </location>
</feature>
<dbReference type="Proteomes" id="UP001179280">
    <property type="component" value="Unassembled WGS sequence"/>
</dbReference>
<keyword evidence="2" id="KW-0812">Transmembrane</keyword>
<sequence length="373" mass="42576">MKKLLSLSLIFSLILALITPGLSLAHDLNQDELDEYLEEAQVTEKELVTHLTDFYQMSLYDFESVDELAEMLGYRLTTEDVNNIVAELADVYGVTSEDAFAYLDEWFEGMSPLDFVFYNTFYWIVDFILYIETEEDYYYPDFEGFLKEFSLSYEEEFRLYDHFWYISENNPHLASDLEDLKNRAYQFDGFESIRELNAADVAELFAIGQKAIDVLDLHPEFFLDKVGEDPKPITFETLMSGNAIKGYDLLVKLYDADGQFLADFYITAEMFNSHFVKKVVDDVNNIGKEVEDAKNKKPSLDDIDLSDKQSPSSGGSDTNGNDNTQSGKLTKTVDGAKMPKTASDYPLYMMLGLGLMVVGAVVFRRVLREKKAA</sequence>
<keyword evidence="4" id="KW-1185">Reference proteome</keyword>